<sequence>MSEPAPARGIAEPGAAGAPELITGLIAGGAGGLFGVGGGIVLIPLLTGWSKLTQHRAHGTSLAAIGATAIGALATYAAFGNVRWDVALVVGLASTLTARFGARLANRVSGTGLKRAFAVFLLLVALRLLWRVPEPLQANALEGPLRWGVLVTLGALVGLLASFFGVGGGILAVPAFTLLFGMSQQMAQGTSLGVILVTAPVGAYEHSKLGNVAWRRVPWLAAGSLVGAPLAAWLAQWLPHEGLVRAFAGFLALSAVQTWFRARPRPASQPS</sequence>
<gene>
    <name evidence="6" type="ORF">HOP12_05935</name>
</gene>
<comment type="caution">
    <text evidence="6">The sequence shown here is derived from an EMBL/GenBank/DDBJ whole genome shotgun (WGS) entry which is preliminary data.</text>
</comment>
<evidence type="ECO:0000256" key="3">
    <source>
        <dbReference type="ARBA" id="ARBA00022989"/>
    </source>
</evidence>
<comment type="similarity">
    <text evidence="5">Belongs to the 4-toluene sulfonate uptake permease (TSUP) (TC 2.A.102) family.</text>
</comment>
<dbReference type="PANTHER" id="PTHR43701:SF2">
    <property type="entry name" value="MEMBRANE TRANSPORTER PROTEIN YJNA-RELATED"/>
    <property type="match status" value="1"/>
</dbReference>
<feature type="transmembrane region" description="Helical" evidence="5">
    <location>
        <begin position="21"/>
        <end position="47"/>
    </location>
</feature>
<evidence type="ECO:0000313" key="6">
    <source>
        <dbReference type="EMBL" id="NOT33697.1"/>
    </source>
</evidence>
<feature type="transmembrane region" description="Helical" evidence="5">
    <location>
        <begin position="150"/>
        <end position="180"/>
    </location>
</feature>
<dbReference type="AlphaFoldDB" id="A0A849SLI2"/>
<accession>A0A849SLI2</accession>
<evidence type="ECO:0000256" key="2">
    <source>
        <dbReference type="ARBA" id="ARBA00022692"/>
    </source>
</evidence>
<comment type="subcellular location">
    <subcellularLocation>
        <location evidence="5">Cell membrane</location>
        <topology evidence="5">Multi-pass membrane protein</topology>
    </subcellularLocation>
    <subcellularLocation>
        <location evidence="1">Membrane</location>
        <topology evidence="1">Multi-pass membrane protein</topology>
    </subcellularLocation>
</comment>
<evidence type="ECO:0000313" key="7">
    <source>
        <dbReference type="Proteomes" id="UP000580839"/>
    </source>
</evidence>
<keyword evidence="3 5" id="KW-1133">Transmembrane helix</keyword>
<evidence type="ECO:0000256" key="5">
    <source>
        <dbReference type="RuleBase" id="RU363041"/>
    </source>
</evidence>
<dbReference type="InterPro" id="IPR051598">
    <property type="entry name" value="TSUP/Inactive_protease-like"/>
</dbReference>
<feature type="transmembrane region" description="Helical" evidence="5">
    <location>
        <begin position="217"/>
        <end position="236"/>
    </location>
</feature>
<keyword evidence="4 5" id="KW-0472">Membrane</keyword>
<dbReference type="InterPro" id="IPR002781">
    <property type="entry name" value="TM_pro_TauE-like"/>
</dbReference>
<proteinExistence type="inferred from homology"/>
<dbReference type="Proteomes" id="UP000580839">
    <property type="component" value="Unassembled WGS sequence"/>
</dbReference>
<dbReference type="GO" id="GO:0005886">
    <property type="term" value="C:plasma membrane"/>
    <property type="evidence" value="ECO:0007669"/>
    <property type="project" value="UniProtKB-SubCell"/>
</dbReference>
<reference evidence="6 7" key="1">
    <citation type="submission" date="2020-04" db="EMBL/GenBank/DDBJ databases">
        <title>Metagenomic profiling of ammonia- and methane-oxidizing microorganisms in a Dutch drinking water treatment plant.</title>
        <authorList>
            <person name="Poghosyan L."/>
            <person name="Leucker S."/>
        </authorList>
    </citation>
    <scope>NUCLEOTIDE SEQUENCE [LARGE SCALE GENOMIC DNA]</scope>
    <source>
        <strain evidence="6">S-RSF-IL-03</strain>
    </source>
</reference>
<evidence type="ECO:0000256" key="1">
    <source>
        <dbReference type="ARBA" id="ARBA00004141"/>
    </source>
</evidence>
<organism evidence="6 7">
    <name type="scientific">Eiseniibacteriota bacterium</name>
    <dbReference type="NCBI Taxonomy" id="2212470"/>
    <lineage>
        <taxon>Bacteria</taxon>
        <taxon>Candidatus Eiseniibacteriota</taxon>
    </lineage>
</organism>
<dbReference type="PANTHER" id="PTHR43701">
    <property type="entry name" value="MEMBRANE TRANSPORTER PROTEIN MJ0441-RELATED"/>
    <property type="match status" value="1"/>
</dbReference>
<name>A0A849SLI2_UNCEI</name>
<evidence type="ECO:0000256" key="4">
    <source>
        <dbReference type="ARBA" id="ARBA00023136"/>
    </source>
</evidence>
<keyword evidence="5" id="KW-1003">Cell membrane</keyword>
<keyword evidence="2 5" id="KW-0812">Transmembrane</keyword>
<feature type="transmembrane region" description="Helical" evidence="5">
    <location>
        <begin position="59"/>
        <end position="78"/>
    </location>
</feature>
<dbReference type="EMBL" id="JABFRW010000066">
    <property type="protein sequence ID" value="NOT33697.1"/>
    <property type="molecule type" value="Genomic_DNA"/>
</dbReference>
<dbReference type="Pfam" id="PF01925">
    <property type="entry name" value="TauE"/>
    <property type="match status" value="2"/>
</dbReference>
<feature type="transmembrane region" description="Helical" evidence="5">
    <location>
        <begin position="242"/>
        <end position="260"/>
    </location>
</feature>
<protein>
    <recommendedName>
        <fullName evidence="5">Probable membrane transporter protein</fullName>
    </recommendedName>
</protein>